<evidence type="ECO:0000313" key="3">
    <source>
        <dbReference type="Proteomes" id="UP000642553"/>
    </source>
</evidence>
<dbReference type="SUPFAM" id="SSF53448">
    <property type="entry name" value="Nucleotide-diphospho-sugar transferases"/>
    <property type="match status" value="1"/>
</dbReference>
<dbReference type="EMBL" id="CP029701">
    <property type="protein sequence ID" value="QHV63677.1"/>
    <property type="molecule type" value="Genomic_DNA"/>
</dbReference>
<gene>
    <name evidence="2" type="ORF">DMI76_10000</name>
</gene>
<dbReference type="Proteomes" id="UP000642553">
    <property type="component" value="Chromosome"/>
</dbReference>
<accession>A0AAE6TBK0</accession>
<organism evidence="2 3">
    <name type="scientific">Akkermansia massiliensis</name>
    <dbReference type="NCBI Taxonomy" id="2927224"/>
    <lineage>
        <taxon>Bacteria</taxon>
        <taxon>Pseudomonadati</taxon>
        <taxon>Verrucomicrobiota</taxon>
        <taxon>Verrucomicrobiia</taxon>
        <taxon>Verrucomicrobiales</taxon>
        <taxon>Akkermansiaceae</taxon>
        <taxon>Akkermansia</taxon>
    </lineage>
</organism>
<protein>
    <submittedName>
        <fullName evidence="2">Glycosyltransferase family 2 protein</fullName>
    </submittedName>
</protein>
<dbReference type="PANTHER" id="PTHR43179">
    <property type="entry name" value="RHAMNOSYLTRANSFERASE WBBL"/>
    <property type="match status" value="1"/>
</dbReference>
<feature type="domain" description="Glycosyltransferase 2-like" evidence="1">
    <location>
        <begin position="71"/>
        <end position="194"/>
    </location>
</feature>
<dbReference type="InterPro" id="IPR001173">
    <property type="entry name" value="Glyco_trans_2-like"/>
</dbReference>
<dbReference type="InterPro" id="IPR029044">
    <property type="entry name" value="Nucleotide-diphossugar_trans"/>
</dbReference>
<proteinExistence type="predicted"/>
<evidence type="ECO:0000259" key="1">
    <source>
        <dbReference type="Pfam" id="PF00535"/>
    </source>
</evidence>
<reference evidence="2" key="1">
    <citation type="submission" date="2018-05" db="EMBL/GenBank/DDBJ databases">
        <title>Complete genome sequnece of Akkermansia muciniphila EB-AMDK-40.</title>
        <authorList>
            <person name="Nam Y.-D."/>
            <person name="Chung W.-H."/>
            <person name="Park Y.S."/>
            <person name="Kang J."/>
        </authorList>
    </citation>
    <scope>NUCLEOTIDE SEQUENCE</scope>
    <source>
        <strain evidence="2">EB-AMDK-40</strain>
    </source>
</reference>
<evidence type="ECO:0000313" key="2">
    <source>
        <dbReference type="EMBL" id="QHV63677.1"/>
    </source>
</evidence>
<name>A0AAE6TBK0_9BACT</name>
<sequence>MAGGYQLQSGYHEHLPVDDDRHVLFQPLPGHDGRRASRMGGKHLPPPFLQPFPLHTHSMKTDAASGKKLAVLMTCHNRREKTLRSLAALFSALPEAELDVSVHLVDDGSSDGTGDAVRQAYPSVSVITGDGTLFWNRGMRTAWEDALKKDADFYLWLNDDTVLHPFAVSHLLEASLRMEHAAVICGSTCHPGTDEWTYGGTAGGKPVIPDGTLRECELCHGNILWVPRRVVERIGILDGFYLHALGDYDYSRTARERGIKLRVAPACLGTCERHDKAVAWTDRKVPLAGRLRNLYSPLGNAQPRYYFHYVRRHDGLLAACKAMICMHVRVFLPFLWTATK</sequence>
<dbReference type="Pfam" id="PF00535">
    <property type="entry name" value="Glycos_transf_2"/>
    <property type="match status" value="1"/>
</dbReference>
<dbReference type="Gene3D" id="3.90.550.10">
    <property type="entry name" value="Spore Coat Polysaccharide Biosynthesis Protein SpsA, Chain A"/>
    <property type="match status" value="1"/>
</dbReference>
<dbReference type="PANTHER" id="PTHR43179:SF7">
    <property type="entry name" value="RHAMNOSYLTRANSFERASE WBBL"/>
    <property type="match status" value="1"/>
</dbReference>
<dbReference type="AlphaFoldDB" id="A0AAE6TBK0"/>